<dbReference type="Pfam" id="PF04199">
    <property type="entry name" value="Cyclase"/>
    <property type="match status" value="1"/>
</dbReference>
<dbReference type="Gene3D" id="3.50.30.50">
    <property type="entry name" value="Putative cyclase"/>
    <property type="match status" value="1"/>
</dbReference>
<dbReference type="InterPro" id="IPR037175">
    <property type="entry name" value="KFase_sf"/>
</dbReference>
<dbReference type="InterPro" id="IPR007325">
    <property type="entry name" value="KFase/CYL"/>
</dbReference>
<dbReference type="PANTHER" id="PTHR34861">
    <property type="match status" value="1"/>
</dbReference>
<dbReference type="GO" id="GO:0019441">
    <property type="term" value="P:L-tryptophan catabolic process to kynurenine"/>
    <property type="evidence" value="ECO:0007669"/>
    <property type="project" value="InterPro"/>
</dbReference>
<dbReference type="STRING" id="1220583.GOACH_04_02250"/>
<dbReference type="RefSeq" id="WP_005171943.1">
    <property type="nucleotide sequence ID" value="NZ_BANR01000004.1"/>
</dbReference>
<dbReference type="PANTHER" id="PTHR34861:SF10">
    <property type="entry name" value="CYCLASE"/>
    <property type="match status" value="1"/>
</dbReference>
<protein>
    <recommendedName>
        <fullName evidence="3">Cyclase</fullName>
    </recommendedName>
</protein>
<organism evidence="1 2">
    <name type="scientific">Gordonia aichiensis NBRC 108223</name>
    <dbReference type="NCBI Taxonomy" id="1220583"/>
    <lineage>
        <taxon>Bacteria</taxon>
        <taxon>Bacillati</taxon>
        <taxon>Actinomycetota</taxon>
        <taxon>Actinomycetes</taxon>
        <taxon>Mycobacteriales</taxon>
        <taxon>Gordoniaceae</taxon>
        <taxon>Gordonia</taxon>
    </lineage>
</organism>
<reference evidence="1 2" key="1">
    <citation type="submission" date="2012-12" db="EMBL/GenBank/DDBJ databases">
        <title>Whole genome shotgun sequence of Gordonia aichiensis NBRC 108223.</title>
        <authorList>
            <person name="Isaki-Nakamura S."/>
            <person name="Hosoyama A."/>
            <person name="Tsuchikane K."/>
            <person name="Ando Y."/>
            <person name="Baba S."/>
            <person name="Ohji S."/>
            <person name="Hamada M."/>
            <person name="Tamura T."/>
            <person name="Yamazoe A."/>
            <person name="Yamazaki S."/>
            <person name="Fujita N."/>
        </authorList>
    </citation>
    <scope>NUCLEOTIDE SEQUENCE [LARGE SCALE GENOMIC DNA]</scope>
    <source>
        <strain evidence="1 2">NBRC 108223</strain>
    </source>
</reference>
<dbReference type="Proteomes" id="UP000010988">
    <property type="component" value="Unassembled WGS sequence"/>
</dbReference>
<gene>
    <name evidence="1" type="ORF">GOACH_04_02250</name>
</gene>
<evidence type="ECO:0000313" key="2">
    <source>
        <dbReference type="Proteomes" id="UP000010988"/>
    </source>
</evidence>
<dbReference type="GO" id="GO:0004061">
    <property type="term" value="F:arylformamidase activity"/>
    <property type="evidence" value="ECO:0007669"/>
    <property type="project" value="InterPro"/>
</dbReference>
<sequence>MTTVPQVPELTELLDGAPSNWGKWGPEDEVGSLNYLTTDQVLAGAALIRRGALFTLQRLIGDPAGDPVWPGRAPATTEMILDESHWDEGGDGPAFPGGLHYADDKINAFLQGSTQYDALGHVWYGGQIWNGYDARTTVGGLDKASVEPIAERGVAGRAVLLDMARYRGVDYLGARETFDHTDLEKCAQAQGIEITPRDILIIRTNHLALFFEEGDKFYDDFCEPGLVYSRELVEWFQEKEIPNLVTDTIANEITTDPHNGAALVLHNALMRNLGIAFTEICDLEKLADDCAQDGVYEFFYVAAPLKIHNASGAPVNPVVIK</sequence>
<name>L7KGS9_9ACTN</name>
<comment type="caution">
    <text evidence="1">The sequence shown here is derived from an EMBL/GenBank/DDBJ whole genome shotgun (WGS) entry which is preliminary data.</text>
</comment>
<dbReference type="EMBL" id="BANR01000004">
    <property type="protein sequence ID" value="GAC47829.1"/>
    <property type="molecule type" value="Genomic_DNA"/>
</dbReference>
<accession>L7KGS9</accession>
<dbReference type="AlphaFoldDB" id="L7KGS9"/>
<evidence type="ECO:0008006" key="3">
    <source>
        <dbReference type="Google" id="ProtNLM"/>
    </source>
</evidence>
<keyword evidence="2" id="KW-1185">Reference proteome</keyword>
<dbReference type="OrthoDB" id="7067800at2"/>
<dbReference type="eggNOG" id="COG1878">
    <property type="taxonomic scope" value="Bacteria"/>
</dbReference>
<proteinExistence type="predicted"/>
<evidence type="ECO:0000313" key="1">
    <source>
        <dbReference type="EMBL" id="GAC47829.1"/>
    </source>
</evidence>
<dbReference type="SUPFAM" id="SSF102198">
    <property type="entry name" value="Putative cyclase"/>
    <property type="match status" value="1"/>
</dbReference>